<proteinExistence type="inferred from homology"/>
<comment type="subcellular location">
    <subcellularLocation>
        <location evidence="1">Cell membrane</location>
        <topology evidence="1">Multi-pass membrane protein</topology>
    </subcellularLocation>
</comment>
<accession>A0A5J5FR50</accession>
<evidence type="ECO:0000313" key="9">
    <source>
        <dbReference type="Proteomes" id="UP000335415"/>
    </source>
</evidence>
<comment type="similarity">
    <text evidence="2">Belongs to the UPF0324 family.</text>
</comment>
<keyword evidence="6 7" id="KW-0472">Membrane</keyword>
<evidence type="ECO:0000256" key="1">
    <source>
        <dbReference type="ARBA" id="ARBA00004651"/>
    </source>
</evidence>
<evidence type="ECO:0000256" key="4">
    <source>
        <dbReference type="ARBA" id="ARBA00022692"/>
    </source>
</evidence>
<dbReference type="NCBIfam" id="TIGR00698">
    <property type="entry name" value="YeiH family putative sulfate export transporter"/>
    <property type="match status" value="1"/>
</dbReference>
<evidence type="ECO:0000256" key="2">
    <source>
        <dbReference type="ARBA" id="ARBA00007977"/>
    </source>
</evidence>
<feature type="transmembrane region" description="Helical" evidence="7">
    <location>
        <begin position="21"/>
        <end position="38"/>
    </location>
</feature>
<comment type="caution">
    <text evidence="8">The sequence shown here is derived from an EMBL/GenBank/DDBJ whole genome shotgun (WGS) entry which is preliminary data.</text>
</comment>
<keyword evidence="3" id="KW-1003">Cell membrane</keyword>
<feature type="transmembrane region" description="Helical" evidence="7">
    <location>
        <begin position="269"/>
        <end position="288"/>
    </location>
</feature>
<organism evidence="8 9">
    <name type="scientific">Affinibrenneria salicis</name>
    <dbReference type="NCBI Taxonomy" id="2590031"/>
    <lineage>
        <taxon>Bacteria</taxon>
        <taxon>Pseudomonadati</taxon>
        <taxon>Pseudomonadota</taxon>
        <taxon>Gammaproteobacteria</taxon>
        <taxon>Enterobacterales</taxon>
        <taxon>Pectobacteriaceae</taxon>
        <taxon>Affinibrenneria</taxon>
    </lineage>
</organism>
<dbReference type="InterPro" id="IPR004630">
    <property type="entry name" value="UPF0324_YeiH-like"/>
</dbReference>
<feature type="transmembrane region" description="Helical" evidence="7">
    <location>
        <begin position="139"/>
        <end position="161"/>
    </location>
</feature>
<feature type="transmembrane region" description="Helical" evidence="7">
    <location>
        <begin position="334"/>
        <end position="355"/>
    </location>
</feature>
<dbReference type="InterPro" id="IPR018383">
    <property type="entry name" value="UPF0324_pro"/>
</dbReference>
<dbReference type="OrthoDB" id="9805703at2"/>
<dbReference type="PANTHER" id="PTHR30106:SF2">
    <property type="entry name" value="UPF0324 INNER MEMBRANE PROTEIN YEIH"/>
    <property type="match status" value="1"/>
</dbReference>
<feature type="transmembrane region" description="Helical" evidence="7">
    <location>
        <begin position="308"/>
        <end position="325"/>
    </location>
</feature>
<dbReference type="Pfam" id="PF03601">
    <property type="entry name" value="Cons_hypoth698"/>
    <property type="match status" value="1"/>
</dbReference>
<dbReference type="EMBL" id="VYKJ01000021">
    <property type="protein sequence ID" value="KAA8995268.1"/>
    <property type="molecule type" value="Genomic_DNA"/>
</dbReference>
<reference evidence="8 9" key="1">
    <citation type="submission" date="2019-09" db="EMBL/GenBank/DDBJ databases">
        <authorList>
            <person name="Li Y."/>
        </authorList>
    </citation>
    <scope>NUCLEOTIDE SEQUENCE [LARGE SCALE GENOMIC DNA]</scope>
    <source>
        <strain evidence="8 9">L3-3HA</strain>
    </source>
</reference>
<sequence length="360" mass="38706">MSESIPALRPQGAGRLRYPQITPGLIFTGCISLCAIEAGKMPGVAAWGAGTLTLAIVAGIIIGNTLYPWLHSRCDPGVQWAKQYLLRLGIILYGFQISFQEIMDIGLSGLIIGLLTLTSTLLLAGLLGRKVFKLDRQTWLLIGAGSSICGAAAVLATAPVVKASSDKIAVAVSTVVIFGTAAMFLYPAIYRLDLYYSGSFFNPQTFGVYLGSTTHEVAQVVAAGHAIGPLTESTAVIAKMLRVMMLAPFLLILSFCLRKDRRIDDDRQPRRFAVVPWFALLFIAATALNSWHLLPREAVHELNLLDTWLLAMAMCAMGLTTRLSAIHHAGARPLLLGLLLFIWLIAGGGAINLAVQYGLS</sequence>
<evidence type="ECO:0000256" key="3">
    <source>
        <dbReference type="ARBA" id="ARBA00022475"/>
    </source>
</evidence>
<feature type="transmembrane region" description="Helical" evidence="7">
    <location>
        <begin position="105"/>
        <end position="127"/>
    </location>
</feature>
<feature type="transmembrane region" description="Helical" evidence="7">
    <location>
        <begin position="44"/>
        <end position="63"/>
    </location>
</feature>
<name>A0A5J5FR50_9GAMM</name>
<feature type="transmembrane region" description="Helical" evidence="7">
    <location>
        <begin position="240"/>
        <end position="257"/>
    </location>
</feature>
<dbReference type="PANTHER" id="PTHR30106">
    <property type="entry name" value="INNER MEMBRANE PROTEIN YEIH-RELATED"/>
    <property type="match status" value="1"/>
</dbReference>
<evidence type="ECO:0000256" key="5">
    <source>
        <dbReference type="ARBA" id="ARBA00022989"/>
    </source>
</evidence>
<evidence type="ECO:0000256" key="6">
    <source>
        <dbReference type="ARBA" id="ARBA00023136"/>
    </source>
</evidence>
<protein>
    <submittedName>
        <fullName evidence="8">YeiH family putative sulfate export transporter</fullName>
    </submittedName>
</protein>
<dbReference type="AlphaFoldDB" id="A0A5J5FR50"/>
<gene>
    <name evidence="8" type="ORF">FJU30_24980</name>
</gene>
<keyword evidence="5 7" id="KW-1133">Transmembrane helix</keyword>
<keyword evidence="9" id="KW-1185">Reference proteome</keyword>
<dbReference type="Proteomes" id="UP000335415">
    <property type="component" value="Unassembled WGS sequence"/>
</dbReference>
<dbReference type="RefSeq" id="WP_150437669.1">
    <property type="nucleotide sequence ID" value="NZ_VYKJ01000021.1"/>
</dbReference>
<feature type="transmembrane region" description="Helical" evidence="7">
    <location>
        <begin position="167"/>
        <end position="186"/>
    </location>
</feature>
<keyword evidence="4 7" id="KW-0812">Transmembrane</keyword>
<evidence type="ECO:0000256" key="7">
    <source>
        <dbReference type="SAM" id="Phobius"/>
    </source>
</evidence>
<evidence type="ECO:0000313" key="8">
    <source>
        <dbReference type="EMBL" id="KAA8995268.1"/>
    </source>
</evidence>
<dbReference type="GO" id="GO:0005886">
    <property type="term" value="C:plasma membrane"/>
    <property type="evidence" value="ECO:0007669"/>
    <property type="project" value="UniProtKB-SubCell"/>
</dbReference>